<protein>
    <submittedName>
        <fullName evidence="1">Fused signal recognition particle receptor</fullName>
    </submittedName>
</protein>
<comment type="caution">
    <text evidence="1">The sequence shown here is derived from an EMBL/GenBank/DDBJ whole genome shotgun (WGS) entry which is preliminary data.</text>
</comment>
<name>A0ABU1XTM6_9GAMM</name>
<keyword evidence="1" id="KW-0675">Receptor</keyword>
<keyword evidence="2" id="KW-1185">Reference proteome</keyword>
<dbReference type="EMBL" id="JAVDWO010000001">
    <property type="protein sequence ID" value="MDR7191585.1"/>
    <property type="molecule type" value="Genomic_DNA"/>
</dbReference>
<evidence type="ECO:0000313" key="2">
    <source>
        <dbReference type="Proteomes" id="UP001256588"/>
    </source>
</evidence>
<proteinExistence type="predicted"/>
<reference evidence="1 2" key="1">
    <citation type="submission" date="2023-07" db="EMBL/GenBank/DDBJ databases">
        <title>Sorghum-associated microbial communities from plants grown in Nebraska, USA.</title>
        <authorList>
            <person name="Schachtman D."/>
        </authorList>
    </citation>
    <scope>NUCLEOTIDE SEQUENCE [LARGE SCALE GENOMIC DNA]</scope>
    <source>
        <strain evidence="1 2">4099</strain>
    </source>
</reference>
<organism evidence="1 2">
    <name type="scientific">Luteimonas terrae</name>
    <dbReference type="NCBI Taxonomy" id="1530191"/>
    <lineage>
        <taxon>Bacteria</taxon>
        <taxon>Pseudomonadati</taxon>
        <taxon>Pseudomonadota</taxon>
        <taxon>Gammaproteobacteria</taxon>
        <taxon>Lysobacterales</taxon>
        <taxon>Lysobacteraceae</taxon>
        <taxon>Luteimonas</taxon>
    </lineage>
</organism>
<dbReference type="RefSeq" id="WP_310231972.1">
    <property type="nucleotide sequence ID" value="NZ_JAVDWO010000001.1"/>
</dbReference>
<accession>A0ABU1XTM6</accession>
<dbReference type="Proteomes" id="UP001256588">
    <property type="component" value="Unassembled WGS sequence"/>
</dbReference>
<evidence type="ECO:0000313" key="1">
    <source>
        <dbReference type="EMBL" id="MDR7191585.1"/>
    </source>
</evidence>
<sequence length="248" mass="26351">MSPGDDAIDTVPADAAGIAAYADAIVAELATVDVADTLDAAPAAALVARLRDLHSAMRGVLPARARPRAGLFARLTGRDVVDQHEAETLGARMGVLLIEADRAAAALRADIAAHRSRLAASTPALDRLDQAAAALRETVADDDAHHDLRLRRAQHLDTVRATHTLSARQLQLIAEQHEAVLAHYRNVRDVLLPLWRQRAVGEQAAQGAAHAVTAADIEADVAHELDAMTATLARGAFDRADRPKETDT</sequence>
<gene>
    <name evidence="1" type="ORF">J2W68_000287</name>
</gene>